<reference evidence="1 2" key="1">
    <citation type="submission" date="2018-04" db="EMBL/GenBank/DDBJ databases">
        <authorList>
            <person name="Vogel A."/>
        </authorList>
    </citation>
    <scope>NUCLEOTIDE SEQUENCE [LARGE SCALE GENOMIC DNA]</scope>
</reference>
<gene>
    <name evidence="1" type="ORF">CCAM_LOCUS14839</name>
</gene>
<protein>
    <submittedName>
        <fullName evidence="1">Uncharacterized protein</fullName>
    </submittedName>
</protein>
<organism evidence="1 2">
    <name type="scientific">Cuscuta campestris</name>
    <dbReference type="NCBI Taxonomy" id="132261"/>
    <lineage>
        <taxon>Eukaryota</taxon>
        <taxon>Viridiplantae</taxon>
        <taxon>Streptophyta</taxon>
        <taxon>Embryophyta</taxon>
        <taxon>Tracheophyta</taxon>
        <taxon>Spermatophyta</taxon>
        <taxon>Magnoliopsida</taxon>
        <taxon>eudicotyledons</taxon>
        <taxon>Gunneridae</taxon>
        <taxon>Pentapetalae</taxon>
        <taxon>asterids</taxon>
        <taxon>lamiids</taxon>
        <taxon>Solanales</taxon>
        <taxon>Convolvulaceae</taxon>
        <taxon>Cuscuteae</taxon>
        <taxon>Cuscuta</taxon>
        <taxon>Cuscuta subgen. Grammica</taxon>
        <taxon>Cuscuta sect. Cleistogrammica</taxon>
    </lineage>
</organism>
<sequence length="87" mass="9517">MSRPLSASSWPTSCVKLLQGPLSIVDKYDSRVTQRSDEDLGPDNTFYNLKTPRGVSETSPGVSVACRRVQGVRNGYGSLYGVSVQHR</sequence>
<dbReference type="Proteomes" id="UP000595140">
    <property type="component" value="Unassembled WGS sequence"/>
</dbReference>
<evidence type="ECO:0000313" key="2">
    <source>
        <dbReference type="Proteomes" id="UP000595140"/>
    </source>
</evidence>
<proteinExistence type="predicted"/>
<accession>A0A484L9T8</accession>
<dbReference type="EMBL" id="OOIL02001139">
    <property type="protein sequence ID" value="VFQ73063.1"/>
    <property type="molecule type" value="Genomic_DNA"/>
</dbReference>
<dbReference type="AlphaFoldDB" id="A0A484L9T8"/>
<evidence type="ECO:0000313" key="1">
    <source>
        <dbReference type="EMBL" id="VFQ73063.1"/>
    </source>
</evidence>
<name>A0A484L9T8_9ASTE</name>
<keyword evidence="2" id="KW-1185">Reference proteome</keyword>